<dbReference type="EMBL" id="CM008977">
    <property type="protein sequence ID" value="PNW72420.1"/>
    <property type="molecule type" value="Genomic_DNA"/>
</dbReference>
<dbReference type="RefSeq" id="XP_001698893.1">
    <property type="nucleotide sequence ID" value="XM_001698841.3"/>
</dbReference>
<comment type="pathway">
    <text evidence="11">Cofactor biosynthesis; tocopherol biosynthesis.</text>
</comment>
<protein>
    <recommendedName>
        <fullName evidence="12">phytol kinase</fullName>
        <ecNumber evidence="12">2.7.1.182</ecNumber>
    </recommendedName>
</protein>
<evidence type="ECO:0000256" key="9">
    <source>
        <dbReference type="ARBA" id="ARBA00022989"/>
    </source>
</evidence>
<dbReference type="PANTHER" id="PTHR32523">
    <property type="entry name" value="PHYTOL KINASE 1, CHLOROPLASTIC"/>
    <property type="match status" value="1"/>
</dbReference>
<dbReference type="PaxDb" id="3055-EDO99175"/>
<dbReference type="GO" id="GO:0009507">
    <property type="term" value="C:chloroplast"/>
    <property type="evidence" value="ECO:0007669"/>
    <property type="project" value="UniProtKB-SubCell"/>
</dbReference>
<dbReference type="KEGG" id="cre:CHLRE_16g677877v5"/>
<keyword evidence="4" id="KW-0934">Plastid</keyword>
<keyword evidence="7" id="KW-0418">Kinase</keyword>
<evidence type="ECO:0000256" key="13">
    <source>
        <dbReference type="ARBA" id="ARBA00048889"/>
    </source>
</evidence>
<feature type="compositionally biased region" description="Gly residues" evidence="14">
    <location>
        <begin position="203"/>
        <end position="215"/>
    </location>
</feature>
<dbReference type="GO" id="GO:0016020">
    <property type="term" value="C:membrane"/>
    <property type="evidence" value="ECO:0007669"/>
    <property type="project" value="UniProtKB-SubCell"/>
</dbReference>
<gene>
    <name evidence="15" type="ORF">CHLRE_16g677877v5</name>
</gene>
<dbReference type="GO" id="GO:0016301">
    <property type="term" value="F:kinase activity"/>
    <property type="evidence" value="ECO:0000318"/>
    <property type="project" value="GO_Central"/>
</dbReference>
<evidence type="ECO:0000256" key="4">
    <source>
        <dbReference type="ARBA" id="ARBA00022640"/>
    </source>
</evidence>
<evidence type="ECO:0000256" key="12">
    <source>
        <dbReference type="ARBA" id="ARBA00039024"/>
    </source>
</evidence>
<name>A8JAD5_CHLRE</name>
<keyword evidence="6" id="KW-0812">Transmembrane</keyword>
<evidence type="ECO:0000256" key="3">
    <source>
        <dbReference type="ARBA" id="ARBA00022528"/>
    </source>
</evidence>
<feature type="compositionally biased region" description="Gly residues" evidence="14">
    <location>
        <begin position="384"/>
        <end position="393"/>
    </location>
</feature>
<reference evidence="15 16" key="1">
    <citation type="journal article" date="2007" name="Science">
        <title>The Chlamydomonas genome reveals the evolution of key animal and plant functions.</title>
        <authorList>
            <person name="Merchant S.S."/>
            <person name="Prochnik S.E."/>
            <person name="Vallon O."/>
            <person name="Harris E.H."/>
            <person name="Karpowicz S.J."/>
            <person name="Witman G.B."/>
            <person name="Terry A."/>
            <person name="Salamov A."/>
            <person name="Fritz-Laylin L.K."/>
            <person name="Marechal-Drouard L."/>
            <person name="Marshall W.F."/>
            <person name="Qu L.H."/>
            <person name="Nelson D.R."/>
            <person name="Sanderfoot A.A."/>
            <person name="Spalding M.H."/>
            <person name="Kapitonov V.V."/>
            <person name="Ren Q."/>
            <person name="Ferris P."/>
            <person name="Lindquist E."/>
            <person name="Shapiro H."/>
            <person name="Lucas S.M."/>
            <person name="Grimwood J."/>
            <person name="Schmutz J."/>
            <person name="Cardol P."/>
            <person name="Cerutti H."/>
            <person name="Chanfreau G."/>
            <person name="Chen C.L."/>
            <person name="Cognat V."/>
            <person name="Croft M.T."/>
            <person name="Dent R."/>
            <person name="Dutcher S."/>
            <person name="Fernandez E."/>
            <person name="Fukuzawa H."/>
            <person name="Gonzalez-Ballester D."/>
            <person name="Gonzalez-Halphen D."/>
            <person name="Hallmann A."/>
            <person name="Hanikenne M."/>
            <person name="Hippler M."/>
            <person name="Inwood W."/>
            <person name="Jabbari K."/>
            <person name="Kalanon M."/>
            <person name="Kuras R."/>
            <person name="Lefebvre P.A."/>
            <person name="Lemaire S.D."/>
            <person name="Lobanov A.V."/>
            <person name="Lohr M."/>
            <person name="Manuell A."/>
            <person name="Meier I."/>
            <person name="Mets L."/>
            <person name="Mittag M."/>
            <person name="Mittelmeier T."/>
            <person name="Moroney J.V."/>
            <person name="Moseley J."/>
            <person name="Napoli C."/>
            <person name="Nedelcu A.M."/>
            <person name="Niyogi K."/>
            <person name="Novoselov S.V."/>
            <person name="Paulsen I.T."/>
            <person name="Pazour G."/>
            <person name="Purton S."/>
            <person name="Ral J.P."/>
            <person name="Riano-Pachon D.M."/>
            <person name="Riekhof W."/>
            <person name="Rymarquis L."/>
            <person name="Schroda M."/>
            <person name="Stern D."/>
            <person name="Umen J."/>
            <person name="Willows R."/>
            <person name="Wilson N."/>
            <person name="Zimmer S.L."/>
            <person name="Allmer J."/>
            <person name="Balk J."/>
            <person name="Bisova K."/>
            <person name="Chen C.J."/>
            <person name="Elias M."/>
            <person name="Gendler K."/>
            <person name="Hauser C."/>
            <person name="Lamb M.R."/>
            <person name="Ledford H."/>
            <person name="Long J.C."/>
            <person name="Minagawa J."/>
            <person name="Page M.D."/>
            <person name="Pan J."/>
            <person name="Pootakham W."/>
            <person name="Roje S."/>
            <person name="Rose A."/>
            <person name="Stahlberg E."/>
            <person name="Terauchi A.M."/>
            <person name="Yang P."/>
            <person name="Ball S."/>
            <person name="Bowler C."/>
            <person name="Dieckmann C.L."/>
            <person name="Gladyshev V.N."/>
            <person name="Green P."/>
            <person name="Jorgensen R."/>
            <person name="Mayfield S."/>
            <person name="Mueller-Roeber B."/>
            <person name="Rajamani S."/>
            <person name="Sayre R.T."/>
            <person name="Brokstein P."/>
            <person name="Dubchak I."/>
            <person name="Goodstein D."/>
            <person name="Hornick L."/>
            <person name="Huang Y.W."/>
            <person name="Jhaveri J."/>
            <person name="Luo Y."/>
            <person name="Martinez D."/>
            <person name="Ngau W.C."/>
            <person name="Otillar B."/>
            <person name="Poliakov A."/>
            <person name="Porter A."/>
            <person name="Szajkowski L."/>
            <person name="Werner G."/>
            <person name="Zhou K."/>
            <person name="Grigoriev I.V."/>
            <person name="Rokhsar D.S."/>
            <person name="Grossman A.R."/>
        </authorList>
    </citation>
    <scope>NUCLEOTIDE SEQUENCE [LARGE SCALE GENOMIC DNA]</scope>
    <source>
        <strain evidence="16">CC-503</strain>
    </source>
</reference>
<keyword evidence="10" id="KW-0472">Membrane</keyword>
<dbReference type="Gramene" id="PNW72420">
    <property type="protein sequence ID" value="PNW72420"/>
    <property type="gene ID" value="CHLRE_16g677877v5"/>
</dbReference>
<evidence type="ECO:0000256" key="1">
    <source>
        <dbReference type="ARBA" id="ARBA00004508"/>
    </source>
</evidence>
<comment type="similarity">
    <text evidence="2">Belongs to the polyprenol kinase family.</text>
</comment>
<sequence>MSQEAWSTAWSDPALRVPLFQVFSCLVRHLEKLMALKDSDENPSFRAFHCIFICIAVGLGPLLSGQLVPPVATATRVKVAKMAVDTQLLHALTRALAALVDAETKGSKQIVAAARIGDPNAGPLLQEQTPRAATVEYCGVCVRAFIEAALGPDAEKMRAVGLHRAIESSGALPRLARSMMPLSNVAVELDEALMAAAAAKAGGRAGGSRGTGGSSGSSSSSTAVRVHREGAIKQIRRVCAIVMELWDGHAEAIQAAARSEPSGGGKAGEAAASRIRWFEGLLSDPCVRHFMLQHLLAQVAAADGGSCYGMAPRQLLQAAEPMVPESDAMRLEVPNEDPFHTIMAAMGGGAEVPLLLLDCVYTSVAGWTVHSRPPPAAAAATAAGSGGGGGDGGSDCRSGSGITPDLQWPPGVPWQARNVFALVDSGGRSGLLRRPDVPLRGMQGLMRRLVDVCLASLVPGIKKHQQEQQRKLGGKAGASAGTTAQLYTIANAQPTATGRAFPARGSLMCASRATLLAFSNRCLQAQERLQQQQQKGGVAVGWGQALEPPQGDIRALWRPLVRITHACLDVALVTGVDLGECGFDKSGEAAATADADTKPPLYNEAVDALRFIERLMSPCGGLRLPRLPPAHAGLFTLLPSPPDGLRTALEAGYVPALERLLRALHRTEGSNRELCHRSLGGFGLFASHFRSFEPVWAAVFAYGEPREVASLMATSATTMRLMMSFVVGIADMTWDPEYTTGTIRAAKRRLPGEMAMRRRLIRGPNLLQGVLTWLANSAAPGGAPAVSNGWAAAAIEAPGAGPAAGALVLGERWWQRRWRHEMAAPGGAGSSSSGSGSGAFDWGVPQPALQALALCSFTMKRWVYWMARSGRNLCVMAQKVAISAAGHMPGLFVNPRTVGLCRLPDDPAARLDDDLDHVGVQTRTALGAACSVFRAVPVIVHAHLLCKEFAAEARQRAGSAGIGAAEAAAAQAAAEAAEAEAEAWKLLLLDFSHASCFELVAEVTELMTNTVAGSAVSSEHVRWTLYALLHLAVAFPEDAARELKKYQVPSPYFSSSPSRPATGPVPKVTADAALQAACVQVLGLQVQGIGTIAAEFFVLGRLINNGRAEPRDVEALKAGFPLLAPWCSVGKLPDALWARRVAALLPPLALAGELVGMSSDMCANRACVRMVGDSAAGVTLQRCGGRCGGAASYCCVECQRTHWNAGHKEACGKRAAVPK</sequence>
<evidence type="ECO:0000256" key="6">
    <source>
        <dbReference type="ARBA" id="ARBA00022692"/>
    </source>
</evidence>
<keyword evidence="16" id="KW-1185">Reference proteome</keyword>
<keyword evidence="5" id="KW-0808">Transferase</keyword>
<dbReference type="HOGENOM" id="CLU_268901_0_0_1"/>
<evidence type="ECO:0000256" key="11">
    <source>
        <dbReference type="ARBA" id="ARBA00024015"/>
    </source>
</evidence>
<dbReference type="PANTHER" id="PTHR32523:SF8">
    <property type="entry name" value="DOLICHOL KINASE"/>
    <property type="match status" value="1"/>
</dbReference>
<comment type="subcellular location">
    <subcellularLocation>
        <location evidence="1">Plastid</location>
        <location evidence="1">Chloroplast membrane</location>
        <topology evidence="1">Multi-pass membrane protein</topology>
    </subcellularLocation>
</comment>
<evidence type="ECO:0000313" key="16">
    <source>
        <dbReference type="Proteomes" id="UP000006906"/>
    </source>
</evidence>
<evidence type="ECO:0000256" key="5">
    <source>
        <dbReference type="ARBA" id="ARBA00022679"/>
    </source>
</evidence>
<feature type="region of interest" description="Disordered" evidence="14">
    <location>
        <begin position="203"/>
        <end position="223"/>
    </location>
</feature>
<dbReference type="OrthoDB" id="537777at2759"/>
<evidence type="ECO:0000256" key="14">
    <source>
        <dbReference type="SAM" id="MobiDB-lite"/>
    </source>
</evidence>
<evidence type="ECO:0000256" key="10">
    <source>
        <dbReference type="ARBA" id="ARBA00023136"/>
    </source>
</evidence>
<evidence type="ECO:0000313" key="15">
    <source>
        <dbReference type="EMBL" id="PNW72420.1"/>
    </source>
</evidence>
<keyword evidence="3" id="KW-0150">Chloroplast</keyword>
<dbReference type="GO" id="GO:0010276">
    <property type="term" value="F:phytol kinase activity"/>
    <property type="evidence" value="ECO:0007669"/>
    <property type="project" value="UniProtKB-EC"/>
</dbReference>
<evidence type="ECO:0000256" key="7">
    <source>
        <dbReference type="ARBA" id="ARBA00022777"/>
    </source>
</evidence>
<accession>A8JAD5</accession>
<proteinExistence type="inferred from homology"/>
<dbReference type="GeneID" id="5724499"/>
<feature type="region of interest" description="Disordered" evidence="14">
    <location>
        <begin position="375"/>
        <end position="408"/>
    </location>
</feature>
<dbReference type="Proteomes" id="UP000006906">
    <property type="component" value="Chromosome 16"/>
</dbReference>
<evidence type="ECO:0000256" key="8">
    <source>
        <dbReference type="ARBA" id="ARBA00022946"/>
    </source>
</evidence>
<dbReference type="Gene3D" id="6.10.140.2220">
    <property type="match status" value="1"/>
</dbReference>
<dbReference type="InterPro" id="IPR039606">
    <property type="entry name" value="Phytol/farnesol_kinase"/>
</dbReference>
<keyword evidence="9" id="KW-1133">Transmembrane helix</keyword>
<dbReference type="EC" id="2.7.1.182" evidence="12"/>
<dbReference type="InParanoid" id="A8JAD5"/>
<dbReference type="AlphaFoldDB" id="A8JAD5"/>
<organism evidence="15 16">
    <name type="scientific">Chlamydomonas reinhardtii</name>
    <name type="common">Chlamydomonas smithii</name>
    <dbReference type="NCBI Taxonomy" id="3055"/>
    <lineage>
        <taxon>Eukaryota</taxon>
        <taxon>Viridiplantae</taxon>
        <taxon>Chlorophyta</taxon>
        <taxon>core chlorophytes</taxon>
        <taxon>Chlorophyceae</taxon>
        <taxon>CS clade</taxon>
        <taxon>Chlamydomonadales</taxon>
        <taxon>Chlamydomonadaceae</taxon>
        <taxon>Chlamydomonas</taxon>
    </lineage>
</organism>
<evidence type="ECO:0000256" key="2">
    <source>
        <dbReference type="ARBA" id="ARBA00010794"/>
    </source>
</evidence>
<keyword evidence="8" id="KW-0809">Transit peptide</keyword>
<comment type="catalytic activity">
    <reaction evidence="13">
        <text>phytol + CTP = phytyl phosphate + CDP + H(+)</text>
        <dbReference type="Rhea" id="RHEA:38055"/>
        <dbReference type="ChEBI" id="CHEBI:15378"/>
        <dbReference type="ChEBI" id="CHEBI:17327"/>
        <dbReference type="ChEBI" id="CHEBI:37563"/>
        <dbReference type="ChEBI" id="CHEBI:58069"/>
        <dbReference type="ChEBI" id="CHEBI:75483"/>
        <dbReference type="EC" id="2.7.1.182"/>
    </reaction>
</comment>